<name>A0A654DNE4_SPHMU</name>
<organism evidence="1 2">
    <name type="scientific">Sphingobacterium multivorum</name>
    <dbReference type="NCBI Taxonomy" id="28454"/>
    <lineage>
        <taxon>Bacteria</taxon>
        <taxon>Pseudomonadati</taxon>
        <taxon>Bacteroidota</taxon>
        <taxon>Sphingobacteriia</taxon>
        <taxon>Sphingobacteriales</taxon>
        <taxon>Sphingobacteriaceae</taxon>
        <taxon>Sphingobacterium</taxon>
    </lineage>
</organism>
<accession>A0A654DNE4</accession>
<protein>
    <submittedName>
        <fullName evidence="1">Uncharacterized protein</fullName>
    </submittedName>
</protein>
<dbReference type="Proteomes" id="UP000432350">
    <property type="component" value="Unassembled WGS sequence"/>
</dbReference>
<dbReference type="AlphaFoldDB" id="A0A654DNE4"/>
<sequence>MNEKILSYLKREGFMYLWRKFGEHAYKPMKGNLEQLLARTCPTPLWEDDLL</sequence>
<proteinExistence type="predicted"/>
<dbReference type="GeneID" id="97181108"/>
<gene>
    <name evidence="1" type="ORF">SPHINGO8BC_60141</name>
</gene>
<evidence type="ECO:0000313" key="1">
    <source>
        <dbReference type="EMBL" id="VXD04037.1"/>
    </source>
</evidence>
<evidence type="ECO:0000313" key="2">
    <source>
        <dbReference type="Proteomes" id="UP000432350"/>
    </source>
</evidence>
<dbReference type="RefSeq" id="WP_159332901.1">
    <property type="nucleotide sequence ID" value="NZ_CP068086.1"/>
</dbReference>
<reference evidence="1 2" key="1">
    <citation type="submission" date="2019-10" db="EMBL/GenBank/DDBJ databases">
        <authorList>
            <person name="Karimi E."/>
        </authorList>
    </citation>
    <scope>NUCLEOTIDE SEQUENCE [LARGE SCALE GENOMIC DNA]</scope>
    <source>
        <strain evidence="1">Sphingobacterium sp. 8BC</strain>
    </source>
</reference>
<dbReference type="EMBL" id="CABWMV010000025">
    <property type="protein sequence ID" value="VXD04037.1"/>
    <property type="molecule type" value="Genomic_DNA"/>
</dbReference>